<keyword evidence="2" id="KW-1185">Reference proteome</keyword>
<reference evidence="1 2" key="1">
    <citation type="journal article" date="2012" name="Genome Biol.">
        <title>Genome and low-iron response of an oceanic diatom adapted to chronic iron limitation.</title>
        <authorList>
            <person name="Lommer M."/>
            <person name="Specht M."/>
            <person name="Roy A.S."/>
            <person name="Kraemer L."/>
            <person name="Andreson R."/>
            <person name="Gutowska M.A."/>
            <person name="Wolf J."/>
            <person name="Bergner S.V."/>
            <person name="Schilhabel M.B."/>
            <person name="Klostermeier U.C."/>
            <person name="Beiko R.G."/>
            <person name="Rosenstiel P."/>
            <person name="Hippler M."/>
            <person name="Laroche J."/>
        </authorList>
    </citation>
    <scope>NUCLEOTIDE SEQUENCE [LARGE SCALE GENOMIC DNA]</scope>
    <source>
        <strain evidence="1 2">CCMP1005</strain>
    </source>
</reference>
<protein>
    <recommendedName>
        <fullName evidence="3">F-box domain-containing protein</fullName>
    </recommendedName>
</protein>
<evidence type="ECO:0000313" key="1">
    <source>
        <dbReference type="EMBL" id="EJK62547.1"/>
    </source>
</evidence>
<evidence type="ECO:0008006" key="3">
    <source>
        <dbReference type="Google" id="ProtNLM"/>
    </source>
</evidence>
<name>K0SW84_THAOC</name>
<dbReference type="AlphaFoldDB" id="K0SW84"/>
<gene>
    <name evidence="1" type="ORF">THAOC_16839</name>
</gene>
<dbReference type="EMBL" id="AGNL01018789">
    <property type="protein sequence ID" value="EJK62547.1"/>
    <property type="molecule type" value="Genomic_DNA"/>
</dbReference>
<dbReference type="Proteomes" id="UP000266841">
    <property type="component" value="Unassembled WGS sequence"/>
</dbReference>
<sequence>MWAVTRRGKRQKWSHREDWLARRTNITDLNSDLRGSISWYLDIQDWYNLKQTCKSLRAVARPPRPSIDYDLIHIEIKLRGRKFAGADFARTDFGAVGFAKTPSAALDAYRHLASKLGRQIVDDPVKTDHLRLTFIKVRGGNDTDDVLFTYPSCTGGLEDDSVSSMKDALLPATGGHFSSTRKRAGNYYEWEYTHCRRFRDKDCWLALLDPGYTGSFLFEWLEGKDNTTNPHYDDILFKWPSSEAAFAWYEGIQPSRDRLEPTDR</sequence>
<comment type="caution">
    <text evidence="1">The sequence shown here is derived from an EMBL/GenBank/DDBJ whole genome shotgun (WGS) entry which is preliminary data.</text>
</comment>
<accession>K0SW84</accession>
<proteinExistence type="predicted"/>
<dbReference type="InterPro" id="IPR036047">
    <property type="entry name" value="F-box-like_dom_sf"/>
</dbReference>
<dbReference type="SUPFAM" id="SSF81383">
    <property type="entry name" value="F-box domain"/>
    <property type="match status" value="1"/>
</dbReference>
<organism evidence="1 2">
    <name type="scientific">Thalassiosira oceanica</name>
    <name type="common">Marine diatom</name>
    <dbReference type="NCBI Taxonomy" id="159749"/>
    <lineage>
        <taxon>Eukaryota</taxon>
        <taxon>Sar</taxon>
        <taxon>Stramenopiles</taxon>
        <taxon>Ochrophyta</taxon>
        <taxon>Bacillariophyta</taxon>
        <taxon>Coscinodiscophyceae</taxon>
        <taxon>Thalassiosirophycidae</taxon>
        <taxon>Thalassiosirales</taxon>
        <taxon>Thalassiosiraceae</taxon>
        <taxon>Thalassiosira</taxon>
    </lineage>
</organism>
<evidence type="ECO:0000313" key="2">
    <source>
        <dbReference type="Proteomes" id="UP000266841"/>
    </source>
</evidence>